<accession>A0A6I4HVV2</accession>
<protein>
    <submittedName>
        <fullName evidence="2">SHOCT domain-containing protein</fullName>
    </submittedName>
</protein>
<dbReference type="Pfam" id="PF09851">
    <property type="entry name" value="SHOCT"/>
    <property type="match status" value="1"/>
</dbReference>
<evidence type="ECO:0000256" key="1">
    <source>
        <dbReference type="SAM" id="SignalP"/>
    </source>
</evidence>
<dbReference type="RefSeq" id="WP_157523646.1">
    <property type="nucleotide sequence ID" value="NZ_CP066775.1"/>
</dbReference>
<reference evidence="2 3" key="1">
    <citation type="submission" date="2020-12" db="EMBL/GenBank/DDBJ databases">
        <title>HMF7856_wgs.fasta genome submission.</title>
        <authorList>
            <person name="Kang H."/>
            <person name="Kim H."/>
            <person name="Joh K."/>
        </authorList>
    </citation>
    <scope>NUCLEOTIDE SEQUENCE [LARGE SCALE GENOMIC DNA]</scope>
    <source>
        <strain evidence="2 3">HMF7856</strain>
    </source>
</reference>
<dbReference type="Proteomes" id="UP000429232">
    <property type="component" value="Chromosome"/>
</dbReference>
<feature type="signal peptide" evidence="1">
    <location>
        <begin position="1"/>
        <end position="17"/>
    </location>
</feature>
<organism evidence="2 3">
    <name type="scientific">Mucilaginibacter ginkgonis</name>
    <dbReference type="NCBI Taxonomy" id="2682091"/>
    <lineage>
        <taxon>Bacteria</taxon>
        <taxon>Pseudomonadati</taxon>
        <taxon>Bacteroidota</taxon>
        <taxon>Sphingobacteriia</taxon>
        <taxon>Sphingobacteriales</taxon>
        <taxon>Sphingobacteriaceae</taxon>
        <taxon>Mucilaginibacter</taxon>
    </lineage>
</organism>
<sequence length="170" mass="18811">MKLLLTLFFLSPLWLKAEDLPLYKATNGVTYHVGDTLKLGRGSADDGTFHYINAGGIVAWQFIDPRRNRKQLNAPRTYASNNAIIKKIKVSHGGPDANRVTFVVDLQAPTNFNVYIEDAIGTCEVVPCSKTAALTSESDKLDQIKKLKALLDSGAITKEEYEAEKKKLLN</sequence>
<gene>
    <name evidence="2" type="ORF">GO620_006385</name>
</gene>
<feature type="chain" id="PRO_5035182041" evidence="1">
    <location>
        <begin position="18"/>
        <end position="170"/>
    </location>
</feature>
<proteinExistence type="predicted"/>
<dbReference type="InterPro" id="IPR018649">
    <property type="entry name" value="SHOCT"/>
</dbReference>
<evidence type="ECO:0000313" key="3">
    <source>
        <dbReference type="Proteomes" id="UP000429232"/>
    </source>
</evidence>
<dbReference type="AlphaFoldDB" id="A0A6I4HVV2"/>
<name>A0A6I4HVV2_9SPHI</name>
<dbReference type="KEGG" id="mgik:GO620_006385"/>
<keyword evidence="3" id="KW-1185">Reference proteome</keyword>
<evidence type="ECO:0000313" key="2">
    <source>
        <dbReference type="EMBL" id="QQL51073.1"/>
    </source>
</evidence>
<dbReference type="EMBL" id="CP066775">
    <property type="protein sequence ID" value="QQL51073.1"/>
    <property type="molecule type" value="Genomic_DNA"/>
</dbReference>
<keyword evidence="1" id="KW-0732">Signal</keyword>